<accession>A0A2N3QNA1</accession>
<proteinExistence type="inferred from homology"/>
<dbReference type="InterPro" id="IPR051399">
    <property type="entry name" value="RNA-guided_DNA_endo/Transpos"/>
</dbReference>
<feature type="domain" description="Cas12f1-like TNB" evidence="7">
    <location>
        <begin position="378"/>
        <end position="441"/>
    </location>
</feature>
<dbReference type="Proteomes" id="UP000233722">
    <property type="component" value="Unassembled WGS sequence"/>
</dbReference>
<keyword evidence="4" id="KW-0238">DNA-binding</keyword>
<comment type="caution">
    <text evidence="8">The sequence shown here is derived from an EMBL/GenBank/DDBJ whole genome shotgun (WGS) entry which is preliminary data.</text>
</comment>
<comment type="similarity">
    <text evidence="2">In the N-terminal section; belongs to the transposase 2 family.</text>
</comment>
<dbReference type="EMBL" id="PCHA01000037">
    <property type="protein sequence ID" value="PKU93168.1"/>
    <property type="molecule type" value="Genomic_DNA"/>
</dbReference>
<protein>
    <submittedName>
        <fullName evidence="8">Transposase</fullName>
    </submittedName>
</protein>
<name>A0A2N3QNA1_9BIFI</name>
<evidence type="ECO:0000256" key="2">
    <source>
        <dbReference type="ARBA" id="ARBA00011044"/>
    </source>
</evidence>
<sequence>MYRMSQKVVIERVQVRGAIPYLGTNTTEDGQQVPLYSSNPDIVMRWLCDGWRCRYNQLRSRRQKWDKTRQALIPLGDEPDMRADKQARAECSWLAAIPAMILQSPNRIENTDWWSANKRRKTLRKQHRNPGMMPRFKSRRDDLYFVCWHNRGMNANWRQFNKHHGEIIITGQNPKPVNLAGQPCRYRIHIRVRVSQPIRDYTSIGVNWTRKTVVFINEPLPIARERTNRMVGLDRGVAHTLATSDGGFIDLPKARLARIDREIRRRQKAQARRVKLSGEPVNEYRRHASRAYRRTQAQIAGLYAKAHRIIDDWQHKTTTALVRAYDLIAIENLNLQGMTRRTNIKPDPNRAGRFLPNGQAAKRGLNHSLRAAALGGIASKLEYKTQAAAHSRLILVNPAYTSRTCSKCGHCAKENRESQAVFQCQQCHTRMNADVNAAINILNRGVDHVLGLDEAERAITTQDARTVQHGESAIVARGTSTRP</sequence>
<gene>
    <name evidence="8" type="ORF">CQR45_1698</name>
</gene>
<evidence type="ECO:0000259" key="7">
    <source>
        <dbReference type="Pfam" id="PF07282"/>
    </source>
</evidence>
<dbReference type="PANTHER" id="PTHR30405:SF11">
    <property type="entry name" value="RNA-GUIDED DNA ENDONUCLEASE RV2885C-RELATED"/>
    <property type="match status" value="1"/>
</dbReference>
<dbReference type="NCBIfam" id="NF040570">
    <property type="entry name" value="guided_TnpB"/>
    <property type="match status" value="1"/>
</dbReference>
<evidence type="ECO:0000313" key="9">
    <source>
        <dbReference type="Proteomes" id="UP000233722"/>
    </source>
</evidence>
<evidence type="ECO:0000256" key="5">
    <source>
        <dbReference type="ARBA" id="ARBA00023172"/>
    </source>
</evidence>
<dbReference type="AlphaFoldDB" id="A0A2N3QNA1"/>
<reference evidence="8 9" key="1">
    <citation type="submission" date="2017-10" db="EMBL/GenBank/DDBJ databases">
        <title>Bifidobacterium genomics.</title>
        <authorList>
            <person name="Lugli G.A."/>
            <person name="Milani C."/>
            <person name="Mancabelli L."/>
        </authorList>
    </citation>
    <scope>NUCLEOTIDE SEQUENCE [LARGE SCALE GENOMIC DNA]</scope>
    <source>
        <strain evidence="8 9">1747B</strain>
    </source>
</reference>
<evidence type="ECO:0000313" key="8">
    <source>
        <dbReference type="EMBL" id="PKU93168.1"/>
    </source>
</evidence>
<evidence type="ECO:0000256" key="1">
    <source>
        <dbReference type="ARBA" id="ARBA00008761"/>
    </source>
</evidence>
<dbReference type="InterPro" id="IPR001959">
    <property type="entry name" value="Transposase"/>
</dbReference>
<keyword evidence="3" id="KW-0815">Transposition</keyword>
<dbReference type="GO" id="GO:0003677">
    <property type="term" value="F:DNA binding"/>
    <property type="evidence" value="ECO:0007669"/>
    <property type="project" value="UniProtKB-KW"/>
</dbReference>
<organism evidence="8 9">
    <name type="scientific">Bifidobacterium pseudolongum subsp. globosum</name>
    <dbReference type="NCBI Taxonomy" id="1690"/>
    <lineage>
        <taxon>Bacteria</taxon>
        <taxon>Bacillati</taxon>
        <taxon>Actinomycetota</taxon>
        <taxon>Actinomycetes</taxon>
        <taxon>Bifidobacteriales</taxon>
        <taxon>Bifidobacteriaceae</taxon>
        <taxon>Bifidobacterium</taxon>
    </lineage>
</organism>
<feature type="domain" description="Probable transposase IS891/IS1136/IS1341" evidence="6">
    <location>
        <begin position="222"/>
        <end position="341"/>
    </location>
</feature>
<dbReference type="Pfam" id="PF07282">
    <property type="entry name" value="Cas12f1-like_TNB"/>
    <property type="match status" value="1"/>
</dbReference>
<dbReference type="GO" id="GO:0032196">
    <property type="term" value="P:transposition"/>
    <property type="evidence" value="ECO:0007669"/>
    <property type="project" value="UniProtKB-KW"/>
</dbReference>
<dbReference type="Pfam" id="PF01385">
    <property type="entry name" value="OrfB_IS605"/>
    <property type="match status" value="1"/>
</dbReference>
<dbReference type="GO" id="GO:0006310">
    <property type="term" value="P:DNA recombination"/>
    <property type="evidence" value="ECO:0007669"/>
    <property type="project" value="UniProtKB-KW"/>
</dbReference>
<dbReference type="PANTHER" id="PTHR30405">
    <property type="entry name" value="TRANSPOSASE"/>
    <property type="match status" value="1"/>
</dbReference>
<evidence type="ECO:0000256" key="3">
    <source>
        <dbReference type="ARBA" id="ARBA00022578"/>
    </source>
</evidence>
<comment type="similarity">
    <text evidence="1">In the C-terminal section; belongs to the transposase 35 family.</text>
</comment>
<evidence type="ECO:0000256" key="4">
    <source>
        <dbReference type="ARBA" id="ARBA00023125"/>
    </source>
</evidence>
<evidence type="ECO:0000259" key="6">
    <source>
        <dbReference type="Pfam" id="PF01385"/>
    </source>
</evidence>
<keyword evidence="5" id="KW-0233">DNA recombination</keyword>
<dbReference type="InterPro" id="IPR010095">
    <property type="entry name" value="Cas12f1-like_TNB"/>
</dbReference>